<reference evidence="4" key="1">
    <citation type="submission" date="2023-07" db="EMBL/GenBank/DDBJ databases">
        <title>A chromosome-level genome assembly of Lolium multiflorum.</title>
        <authorList>
            <person name="Chen Y."/>
            <person name="Copetti D."/>
            <person name="Kolliker R."/>
            <person name="Studer B."/>
        </authorList>
    </citation>
    <scope>NUCLEOTIDE SEQUENCE</scope>
    <source>
        <strain evidence="4">02402/16</strain>
        <tissue evidence="4">Leaf</tissue>
    </source>
</reference>
<dbReference type="Gene3D" id="3.80.10.10">
    <property type="entry name" value="Ribonuclease Inhibitor"/>
    <property type="match status" value="1"/>
</dbReference>
<dbReference type="InterPro" id="IPR032675">
    <property type="entry name" value="LRR_dom_sf"/>
</dbReference>
<feature type="compositionally biased region" description="Pro residues" evidence="1">
    <location>
        <begin position="74"/>
        <end position="85"/>
    </location>
</feature>
<name>A0AAD8S9G7_LOLMU</name>
<evidence type="ECO:0000259" key="3">
    <source>
        <dbReference type="Pfam" id="PF23622"/>
    </source>
</evidence>
<feature type="region of interest" description="Disordered" evidence="1">
    <location>
        <begin position="206"/>
        <end position="252"/>
    </location>
</feature>
<dbReference type="InterPro" id="IPR001810">
    <property type="entry name" value="F-box_dom"/>
</dbReference>
<dbReference type="Gene3D" id="1.20.1280.50">
    <property type="match status" value="1"/>
</dbReference>
<feature type="region of interest" description="Disordered" evidence="1">
    <location>
        <begin position="281"/>
        <end position="312"/>
    </location>
</feature>
<dbReference type="EMBL" id="JAUUTY010000004">
    <property type="protein sequence ID" value="KAK1648007.1"/>
    <property type="molecule type" value="Genomic_DNA"/>
</dbReference>
<feature type="domain" description="F-box" evidence="2">
    <location>
        <begin position="11"/>
        <end position="48"/>
    </location>
</feature>
<sequence>MGSTQIGDDRISKLADGVLGHILSFLPAQEAARAAALSTRWRRVLASVHTVSLEETEKPIPSYDDDYHSYSPGYGPPKDPNPPPPFTAAVTAALLARHRRVRSDDAAQPLRALRVDMEGYHDGDSRTVDNWISYALKQAGAELELDLRFRRATICIRPYSLHTEDRGRTAVSSKEVTVGEHGDQDGLHSNEDVREAISASEEYIDNENSPSVGEHDQDGVSNADVVSGESSAADDASEAMTDGGYGDAVDPAADDVSEAMTDGEYDNAYDSAAGDVNEALTDEDYDDADGSDADDVSEAMTDEDYDDAVSSESEKVAYVPRWELPPPEYTVPSGLFSCRALRCLRIGPCRLSPPGTIMLPSLEELLLVRVSDDGQEVQRLISACPGLADLTLEACDTVTTLSLLDNRLRRLALRCCHNLASVAVGSPELQAFEYRGNVPEDSFLTMSGTSGSSLTSCKVDICGEEVWSSEELTKLREFLQLFVDTKHLHLQSARLGSGFHNDTFISFQKFSNLRHLEMMGCLPHDDATIVSAMSRILQHAPELEVLSLVFQPEPDPGDYDYERLPGGQYGCKERQLLYVHHLQYNKHNDLDAPTAMIACLTDRVREINLVHYQGSRAQRTLAKFLLCNALVLDELYCGFVPGPLWIQTELRGEIEGWAMNNPERRIFY</sequence>
<dbReference type="InterPro" id="IPR050232">
    <property type="entry name" value="FBL13/AtMIF1-like"/>
</dbReference>
<accession>A0AAD8S9G7</accession>
<dbReference type="Pfam" id="PF00646">
    <property type="entry name" value="F-box"/>
    <property type="match status" value="1"/>
</dbReference>
<evidence type="ECO:0000313" key="5">
    <source>
        <dbReference type="Proteomes" id="UP001231189"/>
    </source>
</evidence>
<feature type="compositionally biased region" description="Acidic residues" evidence="1">
    <location>
        <begin position="281"/>
        <end position="309"/>
    </location>
</feature>
<feature type="domain" description="At1g61320/AtMIF1 LRR" evidence="3">
    <location>
        <begin position="327"/>
        <end position="548"/>
    </location>
</feature>
<dbReference type="InterPro" id="IPR055357">
    <property type="entry name" value="LRR_At1g61320_AtMIF1"/>
</dbReference>
<feature type="compositionally biased region" description="Low complexity" evidence="1">
    <location>
        <begin position="223"/>
        <end position="234"/>
    </location>
</feature>
<evidence type="ECO:0000259" key="2">
    <source>
        <dbReference type="Pfam" id="PF00646"/>
    </source>
</evidence>
<dbReference type="PANTHER" id="PTHR31900:SF30">
    <property type="entry name" value="SUPERFAMILY PROTEIN, PUTATIVE-RELATED"/>
    <property type="match status" value="1"/>
</dbReference>
<gene>
    <name evidence="4" type="ORF">QYE76_065812</name>
</gene>
<evidence type="ECO:0000313" key="4">
    <source>
        <dbReference type="EMBL" id="KAK1648007.1"/>
    </source>
</evidence>
<feature type="compositionally biased region" description="Basic and acidic residues" evidence="1">
    <location>
        <begin position="177"/>
        <end position="191"/>
    </location>
</feature>
<keyword evidence="5" id="KW-1185">Reference proteome</keyword>
<feature type="region of interest" description="Disordered" evidence="1">
    <location>
        <begin position="164"/>
        <end position="191"/>
    </location>
</feature>
<dbReference type="SUPFAM" id="SSF52047">
    <property type="entry name" value="RNI-like"/>
    <property type="match status" value="1"/>
</dbReference>
<organism evidence="4 5">
    <name type="scientific">Lolium multiflorum</name>
    <name type="common">Italian ryegrass</name>
    <name type="synonym">Lolium perenne subsp. multiflorum</name>
    <dbReference type="NCBI Taxonomy" id="4521"/>
    <lineage>
        <taxon>Eukaryota</taxon>
        <taxon>Viridiplantae</taxon>
        <taxon>Streptophyta</taxon>
        <taxon>Embryophyta</taxon>
        <taxon>Tracheophyta</taxon>
        <taxon>Spermatophyta</taxon>
        <taxon>Magnoliopsida</taxon>
        <taxon>Liliopsida</taxon>
        <taxon>Poales</taxon>
        <taxon>Poaceae</taxon>
        <taxon>BOP clade</taxon>
        <taxon>Pooideae</taxon>
        <taxon>Poodae</taxon>
        <taxon>Poeae</taxon>
        <taxon>Poeae Chloroplast Group 2 (Poeae type)</taxon>
        <taxon>Loliodinae</taxon>
        <taxon>Loliinae</taxon>
        <taxon>Lolium</taxon>
    </lineage>
</organism>
<dbReference type="SUPFAM" id="SSF81383">
    <property type="entry name" value="F-box domain"/>
    <property type="match status" value="1"/>
</dbReference>
<dbReference type="InterPro" id="IPR036047">
    <property type="entry name" value="F-box-like_dom_sf"/>
</dbReference>
<feature type="region of interest" description="Disordered" evidence="1">
    <location>
        <begin position="57"/>
        <end position="85"/>
    </location>
</feature>
<dbReference type="Proteomes" id="UP001231189">
    <property type="component" value="Unassembled WGS sequence"/>
</dbReference>
<evidence type="ECO:0000256" key="1">
    <source>
        <dbReference type="SAM" id="MobiDB-lite"/>
    </source>
</evidence>
<proteinExistence type="predicted"/>
<dbReference type="AlphaFoldDB" id="A0AAD8S9G7"/>
<evidence type="ECO:0008006" key="6">
    <source>
        <dbReference type="Google" id="ProtNLM"/>
    </source>
</evidence>
<dbReference type="PANTHER" id="PTHR31900">
    <property type="entry name" value="F-BOX/RNI SUPERFAMILY PROTEIN-RELATED"/>
    <property type="match status" value="1"/>
</dbReference>
<dbReference type="Pfam" id="PF23622">
    <property type="entry name" value="LRR_At1g61320_AtMIF1"/>
    <property type="match status" value="1"/>
</dbReference>
<protein>
    <recommendedName>
        <fullName evidence="6">F-box domain-containing protein</fullName>
    </recommendedName>
</protein>
<comment type="caution">
    <text evidence="4">The sequence shown here is derived from an EMBL/GenBank/DDBJ whole genome shotgun (WGS) entry which is preliminary data.</text>
</comment>